<evidence type="ECO:0000256" key="1">
    <source>
        <dbReference type="ARBA" id="ARBA00007946"/>
    </source>
</evidence>
<dbReference type="SUPFAM" id="SSF48576">
    <property type="entry name" value="Terpenoid synthases"/>
    <property type="match status" value="1"/>
</dbReference>
<organism evidence="3 4">
    <name type="scientific">Paramarasmius palmivorus</name>
    <dbReference type="NCBI Taxonomy" id="297713"/>
    <lineage>
        <taxon>Eukaryota</taxon>
        <taxon>Fungi</taxon>
        <taxon>Dikarya</taxon>
        <taxon>Basidiomycota</taxon>
        <taxon>Agaricomycotina</taxon>
        <taxon>Agaricomycetes</taxon>
        <taxon>Agaricomycetidae</taxon>
        <taxon>Agaricales</taxon>
        <taxon>Marasmiineae</taxon>
        <taxon>Marasmiaceae</taxon>
        <taxon>Paramarasmius</taxon>
    </lineage>
</organism>
<dbReference type="Gene3D" id="1.10.600.10">
    <property type="entry name" value="Farnesyl Diphosphate Synthase"/>
    <property type="match status" value="1"/>
</dbReference>
<dbReference type="EMBL" id="JAYKXP010000008">
    <property type="protein sequence ID" value="KAK7054629.1"/>
    <property type="molecule type" value="Genomic_DNA"/>
</dbReference>
<dbReference type="AlphaFoldDB" id="A0AAW0DT28"/>
<dbReference type="SFLD" id="SFLDG01021">
    <property type="entry name" value="Trichodiene_Synthase_Like"/>
    <property type="match status" value="1"/>
</dbReference>
<evidence type="ECO:0000256" key="2">
    <source>
        <dbReference type="ARBA" id="ARBA00023239"/>
    </source>
</evidence>
<keyword evidence="4" id="KW-1185">Reference proteome</keyword>
<dbReference type="SFLD" id="SFLDS00005">
    <property type="entry name" value="Isoprenoid_Synthase_Type_I"/>
    <property type="match status" value="1"/>
</dbReference>
<name>A0AAW0DT28_9AGAR</name>
<evidence type="ECO:0000313" key="3">
    <source>
        <dbReference type="EMBL" id="KAK7054629.1"/>
    </source>
</evidence>
<gene>
    <name evidence="3" type="ORF">VNI00_003092</name>
</gene>
<keyword evidence="2" id="KW-0456">Lyase</keyword>
<dbReference type="Proteomes" id="UP001383192">
    <property type="component" value="Unassembled WGS sequence"/>
</dbReference>
<dbReference type="InterPro" id="IPR008949">
    <property type="entry name" value="Isoprenoid_synthase_dom_sf"/>
</dbReference>
<dbReference type="InterPro" id="IPR024652">
    <property type="entry name" value="Trichodiene_synth"/>
</dbReference>
<evidence type="ECO:0000313" key="4">
    <source>
        <dbReference type="Proteomes" id="UP001383192"/>
    </source>
</evidence>
<comment type="similarity">
    <text evidence="1">Belongs to the trichodiene synthase family.</text>
</comment>
<reference evidence="3 4" key="1">
    <citation type="submission" date="2024-01" db="EMBL/GenBank/DDBJ databases">
        <title>A draft genome for a cacao thread blight-causing isolate of Paramarasmius palmivorus.</title>
        <authorList>
            <person name="Baruah I.K."/>
            <person name="Bukari Y."/>
            <person name="Amoako-Attah I."/>
            <person name="Meinhardt L.W."/>
            <person name="Bailey B.A."/>
            <person name="Cohen S.P."/>
        </authorList>
    </citation>
    <scope>NUCLEOTIDE SEQUENCE [LARGE SCALE GENOMIC DNA]</scope>
    <source>
        <strain evidence="3 4">GH-12</strain>
    </source>
</reference>
<evidence type="ECO:0008006" key="5">
    <source>
        <dbReference type="Google" id="ProtNLM"/>
    </source>
</evidence>
<sequence>MKNQIASTLCIFLEKIGYSLPIVSTEHTRRVREALNEDYIYFQDHPRPAEWFDKTCTISVGLALMAYPECDYEVQVYIARYTVFAIYFDDMTHITPTTLGAFQKKLMLNDLNSDTMTAFRRLFVDAYHFWDGIPANSIVNSAMEFLTGCAMEADAGIQAMKAHEMATSWPEFLRGKTGISSAYSFMVFPRSSPLPSYIQIIGDANRLIELTNDVLSFYKESLAGETQNYISNRAFILGQSQLQTFQDAAEQVLRIHDRICSVLKGPELVAWKKFINGYIAFHVTGKRYRLSEILPSGKCDIVELQ</sequence>
<accession>A0AAW0DT28</accession>
<comment type="caution">
    <text evidence="3">The sequence shown here is derived from an EMBL/GenBank/DDBJ whole genome shotgun (WGS) entry which is preliminary data.</text>
</comment>
<dbReference type="Pfam" id="PF06330">
    <property type="entry name" value="TRI5"/>
    <property type="match status" value="1"/>
</dbReference>
<protein>
    <recommendedName>
        <fullName evidence="5">Terpene synthase</fullName>
    </recommendedName>
</protein>
<dbReference type="GO" id="GO:0016838">
    <property type="term" value="F:carbon-oxygen lyase activity, acting on phosphates"/>
    <property type="evidence" value="ECO:0007669"/>
    <property type="project" value="InterPro"/>
</dbReference>
<proteinExistence type="inferred from homology"/>